<dbReference type="Proteomes" id="UP000236161">
    <property type="component" value="Unassembled WGS sequence"/>
</dbReference>
<dbReference type="EMBL" id="KZ451968">
    <property type="protein sequence ID" value="PKA57483.1"/>
    <property type="molecule type" value="Genomic_DNA"/>
</dbReference>
<dbReference type="OrthoDB" id="674451at2759"/>
<name>A0A2I0APK1_9ASPA</name>
<dbReference type="AlphaFoldDB" id="A0A2I0APK1"/>
<evidence type="ECO:0000313" key="1">
    <source>
        <dbReference type="EMBL" id="PKA57483.1"/>
    </source>
</evidence>
<sequence length="148" mass="17370">MGFWNIKETNEDMVAKQGWQILNSQNSLLACADTNASYIWRSILWGRELLQKGTRWRIGNGKKMKIFKDQWLPKVHSSKSITRPPQEQEELTVAERMDTNGEWNWARIQNTLWPIAHDTIKMIKAAFNEKEGILIKKENTQNFLIKLI</sequence>
<accession>A0A2I0APK1</accession>
<reference evidence="1 2" key="1">
    <citation type="journal article" date="2017" name="Nature">
        <title>The Apostasia genome and the evolution of orchids.</title>
        <authorList>
            <person name="Zhang G.Q."/>
            <person name="Liu K.W."/>
            <person name="Li Z."/>
            <person name="Lohaus R."/>
            <person name="Hsiao Y.Y."/>
            <person name="Niu S.C."/>
            <person name="Wang J.Y."/>
            <person name="Lin Y.C."/>
            <person name="Xu Q."/>
            <person name="Chen L.J."/>
            <person name="Yoshida K."/>
            <person name="Fujiwara S."/>
            <person name="Wang Z.W."/>
            <person name="Zhang Y.Q."/>
            <person name="Mitsuda N."/>
            <person name="Wang M."/>
            <person name="Liu G.H."/>
            <person name="Pecoraro L."/>
            <person name="Huang H.X."/>
            <person name="Xiao X.J."/>
            <person name="Lin M."/>
            <person name="Wu X.Y."/>
            <person name="Wu W.L."/>
            <person name="Chen Y.Y."/>
            <person name="Chang S.B."/>
            <person name="Sakamoto S."/>
            <person name="Ohme-Takagi M."/>
            <person name="Yagi M."/>
            <person name="Zeng S.J."/>
            <person name="Shen C.Y."/>
            <person name="Yeh C.M."/>
            <person name="Luo Y.B."/>
            <person name="Tsai W.C."/>
            <person name="Van de Peer Y."/>
            <person name="Liu Z.J."/>
        </authorList>
    </citation>
    <scope>NUCLEOTIDE SEQUENCE [LARGE SCALE GENOMIC DNA]</scope>
    <source>
        <strain evidence="2">cv. Shenzhen</strain>
        <tissue evidence="1">Stem</tissue>
    </source>
</reference>
<dbReference type="STRING" id="1088818.A0A2I0APK1"/>
<protein>
    <submittedName>
        <fullName evidence="1">Putative mitochondrial protein</fullName>
    </submittedName>
</protein>
<gene>
    <name evidence="1" type="ORF">AXF42_Ash013671</name>
</gene>
<evidence type="ECO:0000313" key="2">
    <source>
        <dbReference type="Proteomes" id="UP000236161"/>
    </source>
</evidence>
<keyword evidence="2" id="KW-1185">Reference proteome</keyword>
<proteinExistence type="predicted"/>
<organism evidence="1 2">
    <name type="scientific">Apostasia shenzhenica</name>
    <dbReference type="NCBI Taxonomy" id="1088818"/>
    <lineage>
        <taxon>Eukaryota</taxon>
        <taxon>Viridiplantae</taxon>
        <taxon>Streptophyta</taxon>
        <taxon>Embryophyta</taxon>
        <taxon>Tracheophyta</taxon>
        <taxon>Spermatophyta</taxon>
        <taxon>Magnoliopsida</taxon>
        <taxon>Liliopsida</taxon>
        <taxon>Asparagales</taxon>
        <taxon>Orchidaceae</taxon>
        <taxon>Apostasioideae</taxon>
        <taxon>Apostasia</taxon>
    </lineage>
</organism>
<dbReference type="PROSITE" id="PS51257">
    <property type="entry name" value="PROKAR_LIPOPROTEIN"/>
    <property type="match status" value="1"/>
</dbReference>